<dbReference type="Proteomes" id="UP000199344">
    <property type="component" value="Unassembled WGS sequence"/>
</dbReference>
<keyword evidence="2" id="KW-1185">Reference proteome</keyword>
<evidence type="ECO:0000313" key="2">
    <source>
        <dbReference type="Proteomes" id="UP000199344"/>
    </source>
</evidence>
<dbReference type="EMBL" id="FNAH01000005">
    <property type="protein sequence ID" value="SDE28581.1"/>
    <property type="molecule type" value="Genomic_DNA"/>
</dbReference>
<protein>
    <recommendedName>
        <fullName evidence="3">DUF616 domain-containing protein</fullName>
    </recommendedName>
</protein>
<dbReference type="OrthoDB" id="396512at2"/>
<organism evidence="1 2">
    <name type="scientific">Paracoccus isoporae</name>
    <dbReference type="NCBI Taxonomy" id="591205"/>
    <lineage>
        <taxon>Bacteria</taxon>
        <taxon>Pseudomonadati</taxon>
        <taxon>Pseudomonadota</taxon>
        <taxon>Alphaproteobacteria</taxon>
        <taxon>Rhodobacterales</taxon>
        <taxon>Paracoccaceae</taxon>
        <taxon>Paracoccus</taxon>
    </lineage>
</organism>
<sequence length="249" mass="28907">MTSRDNGVVLYSCYFGHHEPLNIDCLGVSTAAHKILFTDREDLRELGLPDDVECLRLPGDDAKTASRLPKICPHLVLPETARWALYVDNRAILKVSPEIVIQDLELQFGNCPSGRYLFRHHSRRDAYRELKTILNKGYIDQSQYDQTRALFQRSGLPTGGNLYVNTMMVQKMGDDRTDRLNETWLELFSTTCPRDQPILPYVMFKAGYPERIISADISDYIDWPVFKFKDRRRYRREVEQSKALRQKAS</sequence>
<name>A0A1G7BN40_9RHOB</name>
<evidence type="ECO:0008006" key="3">
    <source>
        <dbReference type="Google" id="ProtNLM"/>
    </source>
</evidence>
<evidence type="ECO:0000313" key="1">
    <source>
        <dbReference type="EMBL" id="SDE28581.1"/>
    </source>
</evidence>
<proteinExistence type="predicted"/>
<accession>A0A1G7BN40</accession>
<reference evidence="1 2" key="1">
    <citation type="submission" date="2016-10" db="EMBL/GenBank/DDBJ databases">
        <authorList>
            <person name="de Groot N.N."/>
        </authorList>
    </citation>
    <scope>NUCLEOTIDE SEQUENCE [LARGE SCALE GENOMIC DNA]</scope>
    <source>
        <strain evidence="1 2">DSM 22220</strain>
    </source>
</reference>
<dbReference type="AlphaFoldDB" id="A0A1G7BN40"/>
<dbReference type="STRING" id="591205.SAMN05421538_105152"/>
<dbReference type="RefSeq" id="WP_143025659.1">
    <property type="nucleotide sequence ID" value="NZ_FNAH01000005.1"/>
</dbReference>
<gene>
    <name evidence="1" type="ORF">SAMN05421538_105152</name>
</gene>